<dbReference type="PANTHER" id="PTHR44757">
    <property type="entry name" value="DIGUANYLATE CYCLASE DGCP"/>
    <property type="match status" value="1"/>
</dbReference>
<dbReference type="InterPro" id="IPR043128">
    <property type="entry name" value="Rev_trsase/Diguanyl_cyclase"/>
</dbReference>
<feature type="transmembrane region" description="Helical" evidence="5">
    <location>
        <begin position="12"/>
        <end position="31"/>
    </location>
</feature>
<dbReference type="CDD" id="cd01949">
    <property type="entry name" value="GGDEF"/>
    <property type="match status" value="1"/>
</dbReference>
<dbReference type="EMBL" id="JRWP01000059">
    <property type="protein sequence ID" value="KGY06974.1"/>
    <property type="molecule type" value="Genomic_DNA"/>
</dbReference>
<evidence type="ECO:0000256" key="2">
    <source>
        <dbReference type="ARBA" id="ARBA00022692"/>
    </source>
</evidence>
<name>A0A0A5HU16_PHOS4</name>
<proteinExistence type="predicted"/>
<dbReference type="PROSITE" id="PS50883">
    <property type="entry name" value="EAL"/>
    <property type="match status" value="1"/>
</dbReference>
<sequence length="775" mass="87368">MKLSLSIKHVAFIWLAGILLAITSVATVYYYESKQMEAQLERRLETKIHALGQTLDSTRHLMFLTRAFLENSNQASQRQFEQFLSGQTGTDRGVHSIVWAPKTAIEEIPQLEKAAATHGFLGYRVEPPIDPQTHLPTFLQGSTLPIYYVSSIFETSDDLGVRLESRTENLYAITQSFNHNRIGVAHYEHDNQTGIRLFLPLYADHQQLKGCLVANIVLHELLGLTWKEDINSADSHISVYSEAADKVIFQSHINTSLSDKKLSERTVTLEKPYYNALFDQHWIVSVSMVDRTGSTAMYGATLVALILALTVSATLSANFYATRLKVSDRVIAEKTQSLAIQAVKDSLTGLSNRSALAQEVELRLAQLKLGQTKGFSILFIDLDRFKVINDSMGHLHGDRLLQLVAQRLTANCRNHDVSFRFGGDEFVICLPELTDKQRVSQICKRYAQLLSQPYILDGQRCYIGASIGISIVTDYNRSLTEILREADTAMYQAKSSSHDKVVFFHETMFQKAKQRFTLEQELTNALALKQLSLVYQPIYETQSDDIVGFESLLRWNHPKFGHVSPDEFIQIAEETGLIISIGDWVAKECCKTLQRLWHDPAIKVMPRININVSAKQFESEHIYKTLSRLLNHCDFPAHFIGVEITESMLLSDDCSAQQLQRIKDLGITLYLDDFGTGYSSLSVINDYPVDVIKVDRSFVSRIALGQTNADSLCQAIINLAHTIDLKVVAEGVETPQQLAILTQYQCHYVQGYLKSKPVSVCKLEQCLNQQNRQSA</sequence>
<evidence type="ECO:0000259" key="6">
    <source>
        <dbReference type="PROSITE" id="PS50883"/>
    </source>
</evidence>
<dbReference type="InterPro" id="IPR000160">
    <property type="entry name" value="GGDEF_dom"/>
</dbReference>
<feature type="transmembrane region" description="Helical" evidence="5">
    <location>
        <begin position="296"/>
        <end position="321"/>
    </location>
</feature>
<dbReference type="STRING" id="379097.SE23_03240"/>
<dbReference type="GO" id="GO:0016020">
    <property type="term" value="C:membrane"/>
    <property type="evidence" value="ECO:0007669"/>
    <property type="project" value="UniProtKB-SubCell"/>
</dbReference>
<dbReference type="InterPro" id="IPR035919">
    <property type="entry name" value="EAL_sf"/>
</dbReference>
<protein>
    <submittedName>
        <fullName evidence="8">Diguanylate cyclase</fullName>
    </submittedName>
</protein>
<gene>
    <name evidence="8" type="ORF">NM06_19810</name>
</gene>
<comment type="caution">
    <text evidence="8">The sequence shown here is derived from an EMBL/GenBank/DDBJ whole genome shotgun (WGS) entry which is preliminary data.</text>
</comment>
<dbReference type="NCBIfam" id="TIGR00254">
    <property type="entry name" value="GGDEF"/>
    <property type="match status" value="1"/>
</dbReference>
<dbReference type="SUPFAM" id="SSF55073">
    <property type="entry name" value="Nucleotide cyclase"/>
    <property type="match status" value="1"/>
</dbReference>
<feature type="domain" description="GGDEF" evidence="7">
    <location>
        <begin position="373"/>
        <end position="506"/>
    </location>
</feature>
<dbReference type="AlphaFoldDB" id="A0A0A5HU16"/>
<dbReference type="Gene3D" id="3.30.70.270">
    <property type="match status" value="1"/>
</dbReference>
<dbReference type="SUPFAM" id="SSF141868">
    <property type="entry name" value="EAL domain-like"/>
    <property type="match status" value="1"/>
</dbReference>
<dbReference type="InterPro" id="IPR052155">
    <property type="entry name" value="Biofilm_reg_signaling"/>
</dbReference>
<dbReference type="GO" id="GO:0003824">
    <property type="term" value="F:catalytic activity"/>
    <property type="evidence" value="ECO:0007669"/>
    <property type="project" value="UniProtKB-ARBA"/>
</dbReference>
<keyword evidence="4 5" id="KW-0472">Membrane</keyword>
<keyword evidence="2 5" id="KW-0812">Transmembrane</keyword>
<dbReference type="Pfam" id="PF00990">
    <property type="entry name" value="GGDEF"/>
    <property type="match status" value="1"/>
</dbReference>
<dbReference type="Pfam" id="PF00563">
    <property type="entry name" value="EAL"/>
    <property type="match status" value="1"/>
</dbReference>
<dbReference type="CDD" id="cd01948">
    <property type="entry name" value="EAL"/>
    <property type="match status" value="1"/>
</dbReference>
<dbReference type="Pfam" id="PF03924">
    <property type="entry name" value="CHASE"/>
    <property type="match status" value="1"/>
</dbReference>
<evidence type="ECO:0000313" key="8">
    <source>
        <dbReference type="EMBL" id="KGY06974.1"/>
    </source>
</evidence>
<dbReference type="InterPro" id="IPR001633">
    <property type="entry name" value="EAL_dom"/>
</dbReference>
<organism evidence="8 9">
    <name type="scientific">Photobacterium sp. (strain ATCC 43367)</name>
    <dbReference type="NCBI Taxonomy" id="379097"/>
    <lineage>
        <taxon>Bacteria</taxon>
        <taxon>Pseudomonadati</taxon>
        <taxon>Pseudomonadota</taxon>
        <taxon>Gammaproteobacteria</taxon>
        <taxon>Vibrionales</taxon>
        <taxon>Vibrionaceae</taxon>
        <taxon>Vibrio</taxon>
        <taxon>Vibrio oreintalis group</taxon>
    </lineage>
</organism>
<dbReference type="PROSITE" id="PS50887">
    <property type="entry name" value="GGDEF"/>
    <property type="match status" value="1"/>
</dbReference>
<dbReference type="SMART" id="SM00267">
    <property type="entry name" value="GGDEF"/>
    <property type="match status" value="1"/>
</dbReference>
<dbReference type="Gene3D" id="3.20.20.450">
    <property type="entry name" value="EAL domain"/>
    <property type="match status" value="1"/>
</dbReference>
<dbReference type="OrthoDB" id="1316910at2"/>
<feature type="domain" description="EAL" evidence="6">
    <location>
        <begin position="515"/>
        <end position="771"/>
    </location>
</feature>
<accession>A0A0A5HU16</accession>
<reference evidence="8 9" key="1">
    <citation type="submission" date="2014-10" db="EMBL/GenBank/DDBJ databases">
        <title>Genome sequencing of Vibrio sinaloensis T08.</title>
        <authorList>
            <person name="Chan K.-G."/>
            <person name="Mohamad N.I."/>
        </authorList>
    </citation>
    <scope>NUCLEOTIDE SEQUENCE [LARGE SCALE GENOMIC DNA]</scope>
    <source>
        <strain evidence="8 9">T08</strain>
    </source>
</reference>
<dbReference type="InterPro" id="IPR042240">
    <property type="entry name" value="CHASE_sf"/>
</dbReference>
<dbReference type="GO" id="GO:0007165">
    <property type="term" value="P:signal transduction"/>
    <property type="evidence" value="ECO:0007669"/>
    <property type="project" value="UniProtKB-ARBA"/>
</dbReference>
<evidence type="ECO:0000256" key="3">
    <source>
        <dbReference type="ARBA" id="ARBA00022989"/>
    </source>
</evidence>
<dbReference type="Proteomes" id="UP000030451">
    <property type="component" value="Unassembled WGS sequence"/>
</dbReference>
<dbReference type="SMART" id="SM00052">
    <property type="entry name" value="EAL"/>
    <property type="match status" value="1"/>
</dbReference>
<evidence type="ECO:0000256" key="5">
    <source>
        <dbReference type="SAM" id="Phobius"/>
    </source>
</evidence>
<dbReference type="PANTHER" id="PTHR44757:SF2">
    <property type="entry name" value="BIOFILM ARCHITECTURE MAINTENANCE PROTEIN MBAA"/>
    <property type="match status" value="1"/>
</dbReference>
<keyword evidence="3 5" id="KW-1133">Transmembrane helix</keyword>
<comment type="subcellular location">
    <subcellularLocation>
        <location evidence="1">Membrane</location>
    </subcellularLocation>
</comment>
<evidence type="ECO:0000256" key="1">
    <source>
        <dbReference type="ARBA" id="ARBA00004370"/>
    </source>
</evidence>
<dbReference type="InterPro" id="IPR029787">
    <property type="entry name" value="Nucleotide_cyclase"/>
</dbReference>
<evidence type="ECO:0000256" key="4">
    <source>
        <dbReference type="ARBA" id="ARBA00023136"/>
    </source>
</evidence>
<dbReference type="InterPro" id="IPR006189">
    <property type="entry name" value="CHASE_dom"/>
</dbReference>
<evidence type="ECO:0000313" key="9">
    <source>
        <dbReference type="Proteomes" id="UP000030451"/>
    </source>
</evidence>
<dbReference type="Gene3D" id="3.30.450.350">
    <property type="entry name" value="CHASE domain"/>
    <property type="match status" value="1"/>
</dbReference>
<evidence type="ECO:0000259" key="7">
    <source>
        <dbReference type="PROSITE" id="PS50887"/>
    </source>
</evidence>